<evidence type="ECO:0000313" key="5">
    <source>
        <dbReference type="Proteomes" id="UP000799429"/>
    </source>
</evidence>
<evidence type="ECO:0000256" key="3">
    <source>
        <dbReference type="ARBA" id="ARBA00022927"/>
    </source>
</evidence>
<evidence type="ECO:0000313" key="4">
    <source>
        <dbReference type="EMBL" id="KAF2838479.1"/>
    </source>
</evidence>
<gene>
    <name evidence="4" type="ORF">M501DRAFT_807948</name>
</gene>
<proteinExistence type="inferred from homology"/>
<dbReference type="GO" id="GO:0006606">
    <property type="term" value="P:protein import into nucleus"/>
    <property type="evidence" value="ECO:0007669"/>
    <property type="project" value="TreeGrafter"/>
</dbReference>
<dbReference type="GO" id="GO:0005085">
    <property type="term" value="F:guanyl-nucleotide exchange factor activity"/>
    <property type="evidence" value="ECO:0007669"/>
    <property type="project" value="TreeGrafter"/>
</dbReference>
<dbReference type="GO" id="GO:0031267">
    <property type="term" value="F:small GTPase binding"/>
    <property type="evidence" value="ECO:0007669"/>
    <property type="project" value="TreeGrafter"/>
</dbReference>
<evidence type="ECO:0000256" key="2">
    <source>
        <dbReference type="ARBA" id="ARBA00022448"/>
    </source>
</evidence>
<dbReference type="Pfam" id="PF04603">
    <property type="entry name" value="Mog1"/>
    <property type="match status" value="1"/>
</dbReference>
<dbReference type="EMBL" id="MU006096">
    <property type="protein sequence ID" value="KAF2838479.1"/>
    <property type="molecule type" value="Genomic_DNA"/>
</dbReference>
<dbReference type="OrthoDB" id="10255285at2759"/>
<keyword evidence="3" id="KW-0653">Protein transport</keyword>
<dbReference type="PANTHER" id="PTHR15837:SF0">
    <property type="entry name" value="RAN GUANINE NUCLEOTIDE RELEASE FACTOR"/>
    <property type="match status" value="1"/>
</dbReference>
<reference evidence="4" key="1">
    <citation type="journal article" date="2020" name="Stud. Mycol.">
        <title>101 Dothideomycetes genomes: a test case for predicting lifestyles and emergence of pathogens.</title>
        <authorList>
            <person name="Haridas S."/>
            <person name="Albert R."/>
            <person name="Binder M."/>
            <person name="Bloem J."/>
            <person name="Labutti K."/>
            <person name="Salamov A."/>
            <person name="Andreopoulos B."/>
            <person name="Baker S."/>
            <person name="Barry K."/>
            <person name="Bills G."/>
            <person name="Bluhm B."/>
            <person name="Cannon C."/>
            <person name="Castanera R."/>
            <person name="Culley D."/>
            <person name="Daum C."/>
            <person name="Ezra D."/>
            <person name="Gonzalez J."/>
            <person name="Henrissat B."/>
            <person name="Kuo A."/>
            <person name="Liang C."/>
            <person name="Lipzen A."/>
            <person name="Lutzoni F."/>
            <person name="Magnuson J."/>
            <person name="Mondo S."/>
            <person name="Nolan M."/>
            <person name="Ohm R."/>
            <person name="Pangilinan J."/>
            <person name="Park H.-J."/>
            <person name="Ramirez L."/>
            <person name="Alfaro M."/>
            <person name="Sun H."/>
            <person name="Tritt A."/>
            <person name="Yoshinaga Y."/>
            <person name="Zwiers L.-H."/>
            <person name="Turgeon B."/>
            <person name="Goodwin S."/>
            <person name="Spatafora J."/>
            <person name="Crous P."/>
            <person name="Grigoriev I."/>
        </authorList>
    </citation>
    <scope>NUCLEOTIDE SEQUENCE</scope>
    <source>
        <strain evidence="4">CBS 101060</strain>
    </source>
</reference>
<keyword evidence="5" id="KW-1185">Reference proteome</keyword>
<dbReference type="SUPFAM" id="SSF55724">
    <property type="entry name" value="Mog1p/PsbP-like"/>
    <property type="match status" value="1"/>
</dbReference>
<dbReference type="InterPro" id="IPR016123">
    <property type="entry name" value="Mog1/PsbP_a/b/a-sand"/>
</dbReference>
<organism evidence="4 5">
    <name type="scientific">Patellaria atrata CBS 101060</name>
    <dbReference type="NCBI Taxonomy" id="1346257"/>
    <lineage>
        <taxon>Eukaryota</taxon>
        <taxon>Fungi</taxon>
        <taxon>Dikarya</taxon>
        <taxon>Ascomycota</taxon>
        <taxon>Pezizomycotina</taxon>
        <taxon>Dothideomycetes</taxon>
        <taxon>Dothideomycetes incertae sedis</taxon>
        <taxon>Patellariales</taxon>
        <taxon>Patellariaceae</taxon>
        <taxon>Patellaria</taxon>
    </lineage>
</organism>
<dbReference type="Gene3D" id="3.40.1000.10">
    <property type="entry name" value="Mog1/PsbP, alpha/beta/alpha sandwich"/>
    <property type="match status" value="1"/>
</dbReference>
<comment type="similarity">
    <text evidence="1">Belongs to the MOG1 family.</text>
</comment>
<keyword evidence="2" id="KW-0813">Transport</keyword>
<sequence>MTSFKKCELFGGAITVDLPATFGDVSNIRQVPDNQEVYLDSDGFTSVIVDITQRVEGEHAPTDVEALLFHFKDIVSGTSDVVRKYEPGTGSLEKMPTHPLHTLRAHMIPSPSPSPRRPETPDITVILVLLLRLPEQKTDIVISVNVPYIPGHYVPAEVDLEAGRGGPLLERGLAVVERVRGSFEVRDWGLFVEE</sequence>
<accession>A0A9P4S9J1</accession>
<protein>
    <submittedName>
        <fullName evidence="4">Mog1p/PsbP-like protein</fullName>
    </submittedName>
</protein>
<dbReference type="GO" id="GO:0005634">
    <property type="term" value="C:nucleus"/>
    <property type="evidence" value="ECO:0007669"/>
    <property type="project" value="TreeGrafter"/>
</dbReference>
<comment type="caution">
    <text evidence="4">The sequence shown here is derived from an EMBL/GenBank/DDBJ whole genome shotgun (WGS) entry which is preliminary data.</text>
</comment>
<dbReference type="AlphaFoldDB" id="A0A9P4S9J1"/>
<evidence type="ECO:0000256" key="1">
    <source>
        <dbReference type="ARBA" id="ARBA00010307"/>
    </source>
</evidence>
<dbReference type="PANTHER" id="PTHR15837">
    <property type="entry name" value="RAN GUANINE NUCLEOTIDE RELEASE FACTOR"/>
    <property type="match status" value="1"/>
</dbReference>
<name>A0A9P4S9J1_9PEZI</name>
<dbReference type="InterPro" id="IPR007681">
    <property type="entry name" value="Mog1"/>
</dbReference>
<dbReference type="Proteomes" id="UP000799429">
    <property type="component" value="Unassembled WGS sequence"/>
</dbReference>